<evidence type="ECO:0000313" key="2">
    <source>
        <dbReference type="EMBL" id="KAL2832427.1"/>
    </source>
</evidence>
<protein>
    <recommendedName>
        <fullName evidence="4">DUF676 domain-containing protein</fullName>
    </recommendedName>
</protein>
<accession>A0ABR4IXW8</accession>
<organism evidence="2 3">
    <name type="scientific">Aspergillus cavernicola</name>
    <dbReference type="NCBI Taxonomy" id="176166"/>
    <lineage>
        <taxon>Eukaryota</taxon>
        <taxon>Fungi</taxon>
        <taxon>Dikarya</taxon>
        <taxon>Ascomycota</taxon>
        <taxon>Pezizomycotina</taxon>
        <taxon>Eurotiomycetes</taxon>
        <taxon>Eurotiomycetidae</taxon>
        <taxon>Eurotiales</taxon>
        <taxon>Aspergillaceae</taxon>
        <taxon>Aspergillus</taxon>
        <taxon>Aspergillus subgen. Nidulantes</taxon>
    </lineage>
</organism>
<evidence type="ECO:0000313" key="3">
    <source>
        <dbReference type="Proteomes" id="UP001610335"/>
    </source>
</evidence>
<keyword evidence="3" id="KW-1185">Reference proteome</keyword>
<gene>
    <name evidence="2" type="ORF">BDW59DRAFT_157256</name>
</gene>
<name>A0ABR4IXW8_9EURO</name>
<proteinExistence type="predicted"/>
<feature type="region of interest" description="Disordered" evidence="1">
    <location>
        <begin position="1"/>
        <end position="21"/>
    </location>
</feature>
<evidence type="ECO:0000256" key="1">
    <source>
        <dbReference type="SAM" id="MobiDB-lite"/>
    </source>
</evidence>
<evidence type="ECO:0008006" key="4">
    <source>
        <dbReference type="Google" id="ProtNLM"/>
    </source>
</evidence>
<reference evidence="2 3" key="1">
    <citation type="submission" date="2024-07" db="EMBL/GenBank/DDBJ databases">
        <title>Section-level genome sequencing and comparative genomics of Aspergillus sections Usti and Cavernicolus.</title>
        <authorList>
            <consortium name="Lawrence Berkeley National Laboratory"/>
            <person name="Nybo J.L."/>
            <person name="Vesth T.C."/>
            <person name="Theobald S."/>
            <person name="Frisvad J.C."/>
            <person name="Larsen T.O."/>
            <person name="Kjaerboelling I."/>
            <person name="Rothschild-Mancinelli K."/>
            <person name="Lyhne E.K."/>
            <person name="Kogle M.E."/>
            <person name="Barry K."/>
            <person name="Clum A."/>
            <person name="Na H."/>
            <person name="Ledsgaard L."/>
            <person name="Lin J."/>
            <person name="Lipzen A."/>
            <person name="Kuo A."/>
            <person name="Riley R."/>
            <person name="Mondo S."/>
            <person name="LaButti K."/>
            <person name="Haridas S."/>
            <person name="Pangalinan J."/>
            <person name="Salamov A.A."/>
            <person name="Simmons B.A."/>
            <person name="Magnuson J.K."/>
            <person name="Chen J."/>
            <person name="Drula E."/>
            <person name="Henrissat B."/>
            <person name="Wiebenga A."/>
            <person name="Lubbers R.J."/>
            <person name="Gomes A.C."/>
            <person name="Makela M.R."/>
            <person name="Stajich J."/>
            <person name="Grigoriev I.V."/>
            <person name="Mortensen U.H."/>
            <person name="De vries R.P."/>
            <person name="Baker S.E."/>
            <person name="Andersen M.R."/>
        </authorList>
    </citation>
    <scope>NUCLEOTIDE SEQUENCE [LARGE SCALE GENOMIC DNA]</scope>
    <source>
        <strain evidence="2 3">CBS 600.67</strain>
    </source>
</reference>
<dbReference type="Proteomes" id="UP001610335">
    <property type="component" value="Unassembled WGS sequence"/>
</dbReference>
<comment type="caution">
    <text evidence="2">The sequence shown here is derived from an EMBL/GenBank/DDBJ whole genome shotgun (WGS) entry which is preliminary data.</text>
</comment>
<dbReference type="EMBL" id="JBFXLS010000006">
    <property type="protein sequence ID" value="KAL2832427.1"/>
    <property type="molecule type" value="Genomic_DNA"/>
</dbReference>
<sequence length="111" mass="12199">MPFTDFSGQCDHDPTKPHSPSTGIDIVAIHGLYDTGLAAWTDRKTDTPGNPTGGRLYNESVKLVTELAADRYLQNAMERPIIFICHGFGGNLVKRALAFSNSRKVSKIEHL</sequence>